<evidence type="ECO:0000313" key="2">
    <source>
        <dbReference type="Proteomes" id="UP000029736"/>
    </source>
</evidence>
<evidence type="ECO:0000313" key="1">
    <source>
        <dbReference type="EMBL" id="KGE84811.1"/>
    </source>
</evidence>
<proteinExistence type="predicted"/>
<comment type="caution">
    <text evidence="1">The sequence shown here is derived from an EMBL/GenBank/DDBJ whole genome shotgun (WGS) entry which is preliminary data.</text>
</comment>
<accession>A0A098RYD6</accession>
<dbReference type="Proteomes" id="UP000029736">
    <property type="component" value="Unassembled WGS sequence"/>
</dbReference>
<keyword evidence="2" id="KW-1185">Reference proteome</keyword>
<gene>
    <name evidence="1" type="ORF">IX84_31730</name>
</gene>
<dbReference type="STRING" id="1524460.IX84_31730"/>
<dbReference type="EMBL" id="JPOS01000129">
    <property type="protein sequence ID" value="KGE84811.1"/>
    <property type="molecule type" value="Genomic_DNA"/>
</dbReference>
<sequence>MSKAAECLQFESDYQITIKLEDKEDFVAVIDRFEEFHEQSIKENNNGPQLIDNFSPEIVSHTKKVADPSKMIKIYYCKELRETEYENGNLIIKIPDLTDMFGGATAPEKYLYFSRECVSELLEALKGN</sequence>
<name>A0A098RYD6_9BACT</name>
<reference evidence="1 2" key="1">
    <citation type="journal article" date="2014" name="Int. J. Syst. Evol. Microbiol.">
        <title>Phaeodactylibacter xiamenensis gen. nov., sp. nov., a member of the family Saprospiraceae isolated from the marine alga Phaeodactylum tricornutum.</title>
        <authorList>
            <person name="Chen Z.Jr."/>
            <person name="Lei X."/>
            <person name="Lai Q."/>
            <person name="Li Y."/>
            <person name="Zhang B."/>
            <person name="Zhang J."/>
            <person name="Zhang H."/>
            <person name="Yang L."/>
            <person name="Zheng W."/>
            <person name="Tian Y."/>
            <person name="Yu Z."/>
            <person name="Xu H.Jr."/>
            <person name="Zheng T."/>
        </authorList>
    </citation>
    <scope>NUCLEOTIDE SEQUENCE [LARGE SCALE GENOMIC DNA]</scope>
    <source>
        <strain evidence="1 2">KD52</strain>
    </source>
</reference>
<organism evidence="1 2">
    <name type="scientific">Phaeodactylibacter xiamenensis</name>
    <dbReference type="NCBI Taxonomy" id="1524460"/>
    <lineage>
        <taxon>Bacteria</taxon>
        <taxon>Pseudomonadati</taxon>
        <taxon>Bacteroidota</taxon>
        <taxon>Saprospiria</taxon>
        <taxon>Saprospirales</taxon>
        <taxon>Haliscomenobacteraceae</taxon>
        <taxon>Phaeodactylibacter</taxon>
    </lineage>
</organism>
<protein>
    <submittedName>
        <fullName evidence="1">Uncharacterized protein</fullName>
    </submittedName>
</protein>
<dbReference type="AlphaFoldDB" id="A0A098RYD6"/>